<dbReference type="EMBL" id="CAKOGP040000003">
    <property type="protein sequence ID" value="CAJ1926349.1"/>
    <property type="molecule type" value="Genomic_DNA"/>
</dbReference>
<evidence type="ECO:0000313" key="2">
    <source>
        <dbReference type="Proteomes" id="UP001295423"/>
    </source>
</evidence>
<keyword evidence="2" id="KW-1185">Reference proteome</keyword>
<comment type="caution">
    <text evidence="1">The sequence shown here is derived from an EMBL/GenBank/DDBJ whole genome shotgun (WGS) entry which is preliminary data.</text>
</comment>
<accession>A0AAD2CLY9</accession>
<reference evidence="1" key="1">
    <citation type="submission" date="2023-08" db="EMBL/GenBank/DDBJ databases">
        <authorList>
            <person name="Audoor S."/>
            <person name="Bilcke G."/>
        </authorList>
    </citation>
    <scope>NUCLEOTIDE SEQUENCE</scope>
</reference>
<gene>
    <name evidence="1" type="ORF">CYCCA115_LOCUS1207</name>
</gene>
<proteinExistence type="predicted"/>
<protein>
    <submittedName>
        <fullName evidence="1">Uncharacterized protein</fullName>
    </submittedName>
</protein>
<sequence>MTTVSKKGVTFSSNVTGIQIMNIEDYTPSEISASWYNQEDMDRITDRCLKLLRRMESDISNRGKKYCTRGLEGHTALASISKNQNRACARAAVLMEQSKQWIENKVDDQAIADAYSSTTSSCQLWAQVVGKRDEDIAEDIYFMNENEDCLNATVATFSFKSKDSGVPGFEQRRMEQAERPSGLHRTSLALVA</sequence>
<evidence type="ECO:0000313" key="1">
    <source>
        <dbReference type="EMBL" id="CAJ1926349.1"/>
    </source>
</evidence>
<dbReference type="AlphaFoldDB" id="A0AAD2CLY9"/>
<organism evidence="1 2">
    <name type="scientific">Cylindrotheca closterium</name>
    <dbReference type="NCBI Taxonomy" id="2856"/>
    <lineage>
        <taxon>Eukaryota</taxon>
        <taxon>Sar</taxon>
        <taxon>Stramenopiles</taxon>
        <taxon>Ochrophyta</taxon>
        <taxon>Bacillariophyta</taxon>
        <taxon>Bacillariophyceae</taxon>
        <taxon>Bacillariophycidae</taxon>
        <taxon>Bacillariales</taxon>
        <taxon>Bacillariaceae</taxon>
        <taxon>Cylindrotheca</taxon>
    </lineage>
</organism>
<dbReference type="Proteomes" id="UP001295423">
    <property type="component" value="Unassembled WGS sequence"/>
</dbReference>
<name>A0AAD2CLY9_9STRA</name>